<name>A0AAV9K1K1_9SOLN</name>
<reference evidence="1 2" key="1">
    <citation type="submission" date="2023-10" db="EMBL/GenBank/DDBJ databases">
        <title>Genome-Wide Identification Analysis in wild type Solanum Pinnatisectum Reveals Some Genes Defensing Phytophthora Infestans.</title>
        <authorList>
            <person name="Sun C."/>
        </authorList>
    </citation>
    <scope>NUCLEOTIDE SEQUENCE [LARGE SCALE GENOMIC DNA]</scope>
    <source>
        <strain evidence="1">LQN</strain>
        <tissue evidence="1">Leaf</tissue>
    </source>
</reference>
<sequence>MLVLIPQNYADPRSKGFNPAARCAYHSDAPGHNTEDFRTLKSEVEKMIQAKIIVVQNDNPQM</sequence>
<protein>
    <submittedName>
        <fullName evidence="1">Uncharacterized protein</fullName>
    </submittedName>
</protein>
<accession>A0AAV9K1K1</accession>
<evidence type="ECO:0000313" key="2">
    <source>
        <dbReference type="Proteomes" id="UP001311915"/>
    </source>
</evidence>
<dbReference type="Proteomes" id="UP001311915">
    <property type="component" value="Unassembled WGS sequence"/>
</dbReference>
<evidence type="ECO:0000313" key="1">
    <source>
        <dbReference type="EMBL" id="KAK4707191.1"/>
    </source>
</evidence>
<dbReference type="AlphaFoldDB" id="A0AAV9K1K1"/>
<dbReference type="EMBL" id="JAWPEI010000024">
    <property type="protein sequence ID" value="KAK4707191.1"/>
    <property type="molecule type" value="Genomic_DNA"/>
</dbReference>
<gene>
    <name evidence="1" type="ORF">R3W88_033243</name>
</gene>
<comment type="caution">
    <text evidence="1">The sequence shown here is derived from an EMBL/GenBank/DDBJ whole genome shotgun (WGS) entry which is preliminary data.</text>
</comment>
<proteinExistence type="predicted"/>
<keyword evidence="2" id="KW-1185">Reference proteome</keyword>
<organism evidence="1 2">
    <name type="scientific">Solanum pinnatisectum</name>
    <name type="common">tansyleaf nightshade</name>
    <dbReference type="NCBI Taxonomy" id="50273"/>
    <lineage>
        <taxon>Eukaryota</taxon>
        <taxon>Viridiplantae</taxon>
        <taxon>Streptophyta</taxon>
        <taxon>Embryophyta</taxon>
        <taxon>Tracheophyta</taxon>
        <taxon>Spermatophyta</taxon>
        <taxon>Magnoliopsida</taxon>
        <taxon>eudicotyledons</taxon>
        <taxon>Gunneridae</taxon>
        <taxon>Pentapetalae</taxon>
        <taxon>asterids</taxon>
        <taxon>lamiids</taxon>
        <taxon>Solanales</taxon>
        <taxon>Solanaceae</taxon>
        <taxon>Solanoideae</taxon>
        <taxon>Solaneae</taxon>
        <taxon>Solanum</taxon>
    </lineage>
</organism>